<evidence type="ECO:0000313" key="4">
    <source>
        <dbReference type="Proteomes" id="UP000039046"/>
    </source>
</evidence>
<reference evidence="3 4" key="1">
    <citation type="journal article" date="2015" name="Genome Announc.">
        <title>Draft Genome Sequence and Gene Annotation of the Entomopathogenic Fungus Verticillium hemipterigenum.</title>
        <authorList>
            <person name="Horn F."/>
            <person name="Habel A."/>
            <person name="Scharf D.H."/>
            <person name="Dworschak J."/>
            <person name="Brakhage A.A."/>
            <person name="Guthke R."/>
            <person name="Hertweck C."/>
            <person name="Linde J."/>
        </authorList>
    </citation>
    <scope>NUCLEOTIDE SEQUENCE [LARGE SCALE GENOMIC DNA]</scope>
</reference>
<evidence type="ECO:0000256" key="1">
    <source>
        <dbReference type="SAM" id="Coils"/>
    </source>
</evidence>
<proteinExistence type="predicted"/>
<feature type="region of interest" description="Disordered" evidence="2">
    <location>
        <begin position="537"/>
        <end position="611"/>
    </location>
</feature>
<dbReference type="Proteomes" id="UP000039046">
    <property type="component" value="Unassembled WGS sequence"/>
</dbReference>
<name>A0A0A1TF90_9HYPO</name>
<keyword evidence="1" id="KW-0175">Coiled coil</keyword>
<feature type="region of interest" description="Disordered" evidence="2">
    <location>
        <begin position="1"/>
        <end position="119"/>
    </location>
</feature>
<feature type="compositionally biased region" description="Polar residues" evidence="2">
    <location>
        <begin position="573"/>
        <end position="585"/>
    </location>
</feature>
<organism evidence="3 4">
    <name type="scientific">[Torrubiella] hemipterigena</name>
    <dbReference type="NCBI Taxonomy" id="1531966"/>
    <lineage>
        <taxon>Eukaryota</taxon>
        <taxon>Fungi</taxon>
        <taxon>Dikarya</taxon>
        <taxon>Ascomycota</taxon>
        <taxon>Pezizomycotina</taxon>
        <taxon>Sordariomycetes</taxon>
        <taxon>Hypocreomycetidae</taxon>
        <taxon>Hypocreales</taxon>
        <taxon>Clavicipitaceae</taxon>
        <taxon>Clavicipitaceae incertae sedis</taxon>
        <taxon>'Torrubiella' clade</taxon>
    </lineage>
</organism>
<dbReference type="AlphaFoldDB" id="A0A0A1TF90"/>
<dbReference type="HOGENOM" id="CLU_015530_1_0_1"/>
<dbReference type="EMBL" id="CDHN01000002">
    <property type="protein sequence ID" value="CEJ88582.1"/>
    <property type="molecule type" value="Genomic_DNA"/>
</dbReference>
<evidence type="ECO:0000256" key="2">
    <source>
        <dbReference type="SAM" id="MobiDB-lite"/>
    </source>
</evidence>
<sequence>MSSTPYRDASVGSRIRSPTREPSEYQLDELEPNPDREPSKHVSIAYANHAPRNNQRYFRDEQWDSWSNKSPSVAESPSSDRRRPMFTRPPPPIARSIMKPSPFRPESATSRQEASHTPHLASQLGSLIFDRQPSRNRQQNSSDTVWRGLYRRERLIEQEIQQLLDLQATGLIAGSSAAEDNISDTGSSTPTGTFYSTTSTQSRMMNSLHIPTRSNADGNIIPVRQPTKGKPLGLRSARAGLRKAMSSLAELKQEEDTHVDAALLDRKRALIQIKRLWKQKHGVEEELQIFEEDDEEPLGKEMRELSLQFNAVDAEVRELEEKLMALRNHRRSLRERLDDAKNRREAGLSGYKGALKDANRQLAAIMLHPPVQPLDKQLRKKGLIGSSGADSPGGDDFMQLIPERRTAEMAQSWWEGEIAILEQRRLQIGKEKDALEQGTEIWKDVIALVGTFEANLRSIMKPGAAPHSATEKGKNKMPSQEDIISSQVAEMDVVVSKLQQYLNTAESNEWNLLICAIGAELEAFREAQDLLKSMVNSDETADTGSNRRDELSQGVPTDESDNEVPPDLLVSHNVDSQSTGISQQSAERHPLTRQDSANDVPPEFLAEHIVD</sequence>
<gene>
    <name evidence="3" type="ORF">VHEMI04759</name>
</gene>
<dbReference type="STRING" id="1531966.A0A0A1TF90"/>
<feature type="compositionally biased region" description="Polar residues" evidence="2">
    <location>
        <begin position="64"/>
        <end position="77"/>
    </location>
</feature>
<dbReference type="OrthoDB" id="5342758at2759"/>
<evidence type="ECO:0008006" key="5">
    <source>
        <dbReference type="Google" id="ProtNLM"/>
    </source>
</evidence>
<protein>
    <recommendedName>
        <fullName evidence="5">Autophagy-related protein 28</fullName>
    </recommendedName>
</protein>
<feature type="coiled-coil region" evidence="1">
    <location>
        <begin position="302"/>
        <end position="343"/>
    </location>
</feature>
<keyword evidence="4" id="KW-1185">Reference proteome</keyword>
<accession>A0A0A1TF90</accession>
<evidence type="ECO:0000313" key="3">
    <source>
        <dbReference type="EMBL" id="CEJ88582.1"/>
    </source>
</evidence>